<organism evidence="1 2">
    <name type="scientific">Almyronema epifaneia S1</name>
    <dbReference type="NCBI Taxonomy" id="2991925"/>
    <lineage>
        <taxon>Bacteria</taxon>
        <taxon>Bacillati</taxon>
        <taxon>Cyanobacteriota</taxon>
        <taxon>Cyanophyceae</taxon>
        <taxon>Nodosilineales</taxon>
        <taxon>Nodosilineaceae</taxon>
        <taxon>Almyronema</taxon>
        <taxon>Almyronema epifaneia</taxon>
    </lineage>
</organism>
<evidence type="ECO:0000313" key="2">
    <source>
        <dbReference type="Proteomes" id="UP001600165"/>
    </source>
</evidence>
<accession>A0ABW6IGC7</accession>
<sequence length="118" mass="12156">MTVKSVTRSLQTSDITVMSNVTSIQVRGSKITKIGAMAGQAGETAASTAASIYIDLEVSQKQSLPAVLGSTEELGLILSSKDAVELGLLLVAMGQEGQSSEQVAATLTRLSQLMAEVG</sequence>
<keyword evidence="2" id="KW-1185">Reference proteome</keyword>
<name>A0ABW6IGC7_9CYAN</name>
<dbReference type="RefSeq" id="WP_377965079.1">
    <property type="nucleotide sequence ID" value="NZ_JBHZOL010000075.1"/>
</dbReference>
<dbReference type="Proteomes" id="UP001600165">
    <property type="component" value="Unassembled WGS sequence"/>
</dbReference>
<protein>
    <submittedName>
        <fullName evidence="1">Uncharacterized protein</fullName>
    </submittedName>
</protein>
<reference evidence="1 2" key="1">
    <citation type="submission" date="2024-10" db="EMBL/GenBank/DDBJ databases">
        <authorList>
            <person name="Ratan Roy A."/>
            <person name="Morales Sandoval P.H."/>
            <person name="De Los Santos Villalobos S."/>
            <person name="Chakraborty S."/>
            <person name="Mukherjee J."/>
        </authorList>
    </citation>
    <scope>NUCLEOTIDE SEQUENCE [LARGE SCALE GENOMIC DNA]</scope>
    <source>
        <strain evidence="1 2">S1</strain>
    </source>
</reference>
<evidence type="ECO:0000313" key="1">
    <source>
        <dbReference type="EMBL" id="MFE4106887.1"/>
    </source>
</evidence>
<proteinExistence type="predicted"/>
<gene>
    <name evidence="1" type="ORF">ACFVKH_11400</name>
</gene>
<dbReference type="EMBL" id="JBHZOL010000075">
    <property type="protein sequence ID" value="MFE4106887.1"/>
    <property type="molecule type" value="Genomic_DNA"/>
</dbReference>
<comment type="caution">
    <text evidence="1">The sequence shown here is derived from an EMBL/GenBank/DDBJ whole genome shotgun (WGS) entry which is preliminary data.</text>
</comment>